<feature type="region of interest" description="Disordered" evidence="1">
    <location>
        <begin position="48"/>
        <end position="72"/>
    </location>
</feature>
<protein>
    <submittedName>
        <fullName evidence="2">Uncharacterized protein</fullName>
    </submittedName>
</protein>
<dbReference type="AlphaFoldDB" id="A0A8D8W8P5"/>
<accession>A0A8D8W8P5</accession>
<evidence type="ECO:0000256" key="1">
    <source>
        <dbReference type="SAM" id="MobiDB-lite"/>
    </source>
</evidence>
<sequence>MREKDSSLMNNLPRSRKPVLPDLCVTTVTRSIPCSQLPSLRFPRTTNWSPVTTTSTFQPSTLATGKKRAHTCTRRNKQYPSLDGSYRYIASPATCHFVKRNTVS</sequence>
<name>A0A8D8W8P5_9HEMI</name>
<reference evidence="2" key="1">
    <citation type="submission" date="2021-05" db="EMBL/GenBank/DDBJ databases">
        <authorList>
            <person name="Alioto T."/>
            <person name="Alioto T."/>
            <person name="Gomez Garrido J."/>
        </authorList>
    </citation>
    <scope>NUCLEOTIDE SEQUENCE</scope>
</reference>
<evidence type="ECO:0000313" key="2">
    <source>
        <dbReference type="EMBL" id="CAG6648889.1"/>
    </source>
</evidence>
<organism evidence="2">
    <name type="scientific">Cacopsylla melanoneura</name>
    <dbReference type="NCBI Taxonomy" id="428564"/>
    <lineage>
        <taxon>Eukaryota</taxon>
        <taxon>Metazoa</taxon>
        <taxon>Ecdysozoa</taxon>
        <taxon>Arthropoda</taxon>
        <taxon>Hexapoda</taxon>
        <taxon>Insecta</taxon>
        <taxon>Pterygota</taxon>
        <taxon>Neoptera</taxon>
        <taxon>Paraneoptera</taxon>
        <taxon>Hemiptera</taxon>
        <taxon>Sternorrhyncha</taxon>
        <taxon>Psylloidea</taxon>
        <taxon>Psyllidae</taxon>
        <taxon>Psyllinae</taxon>
        <taxon>Cacopsylla</taxon>
    </lineage>
</organism>
<dbReference type="EMBL" id="HBUF01154525">
    <property type="protein sequence ID" value="CAG6648889.1"/>
    <property type="molecule type" value="Transcribed_RNA"/>
</dbReference>
<proteinExistence type="predicted"/>